<protein>
    <submittedName>
        <fullName evidence="7">TauD/TfdA family dioxygenase</fullName>
    </submittedName>
</protein>
<dbReference type="InterPro" id="IPR042098">
    <property type="entry name" value="TauD-like_sf"/>
</dbReference>
<proteinExistence type="inferred from homology"/>
<dbReference type="SUPFAM" id="SSF51197">
    <property type="entry name" value="Clavaminate synthase-like"/>
    <property type="match status" value="1"/>
</dbReference>
<comment type="similarity">
    <text evidence="1">Belongs to the TfdA dioxygenase family.</text>
</comment>
<keyword evidence="3 7" id="KW-0223">Dioxygenase</keyword>
<evidence type="ECO:0000313" key="7">
    <source>
        <dbReference type="EMBL" id="TRD12592.1"/>
    </source>
</evidence>
<reference evidence="7 8" key="1">
    <citation type="submission" date="2019-06" db="EMBL/GenBank/DDBJ databases">
        <title>Erythrobacter insulae sp. nov., isolated from a tidal flat.</title>
        <authorList>
            <person name="Yoon J.-H."/>
        </authorList>
    </citation>
    <scope>NUCLEOTIDE SEQUENCE [LARGE SCALE GENOMIC DNA]</scope>
    <source>
        <strain evidence="7 8">JBTF-M21</strain>
    </source>
</reference>
<dbReference type="EMBL" id="VHJK01000001">
    <property type="protein sequence ID" value="TRD12592.1"/>
    <property type="molecule type" value="Genomic_DNA"/>
</dbReference>
<name>A0A547PEM1_9SPHN</name>
<dbReference type="GO" id="GO:0005737">
    <property type="term" value="C:cytoplasm"/>
    <property type="evidence" value="ECO:0007669"/>
    <property type="project" value="TreeGrafter"/>
</dbReference>
<feature type="domain" description="TauD/TfdA-like" evidence="6">
    <location>
        <begin position="5"/>
        <end position="276"/>
    </location>
</feature>
<sequence length="282" mass="30880">MAMKIEPSGASCGARISGVDLSKDLSPALIAQLRAAWLEHKVVAIPDQKMDAGDLERVTMAMGGFGDDPFFDPIEGQEHIAAILREADEISPLFAENWHSDWSFLDLPPAGTCLLSIEIPPVGGDTLFADQVAAFAALPDKRKQYLRSLTAIHSAKLAYAPDGSYGDQDQANGRSMAIRPNESANETRLHPLVTTHPETGEEAIFSTLGYIIGIEGMDQPEALALLADLAQWQSQDAFVYRHKWEVGMFVMWDNRSLLHKATGGYEGHRRELHRTTIAAPSE</sequence>
<evidence type="ECO:0000256" key="3">
    <source>
        <dbReference type="ARBA" id="ARBA00022964"/>
    </source>
</evidence>
<dbReference type="PANTHER" id="PTHR30468">
    <property type="entry name" value="ALPHA-KETOGLUTARATE-DEPENDENT SULFONATE DIOXYGENASE"/>
    <property type="match status" value="1"/>
</dbReference>
<evidence type="ECO:0000313" key="8">
    <source>
        <dbReference type="Proteomes" id="UP000316343"/>
    </source>
</evidence>
<dbReference type="GO" id="GO:0000908">
    <property type="term" value="F:taurine dioxygenase activity"/>
    <property type="evidence" value="ECO:0007669"/>
    <property type="project" value="TreeGrafter"/>
</dbReference>
<gene>
    <name evidence="7" type="ORF">FGU71_12440</name>
</gene>
<evidence type="ECO:0000256" key="5">
    <source>
        <dbReference type="ARBA" id="ARBA00023004"/>
    </source>
</evidence>
<keyword evidence="5" id="KW-0408">Iron</keyword>
<accession>A0A547PEM1</accession>
<dbReference type="PANTHER" id="PTHR30468:SF1">
    <property type="entry name" value="ALPHA-KETOGLUTARATE-DEPENDENT SULFONATE DIOXYGENASE"/>
    <property type="match status" value="1"/>
</dbReference>
<dbReference type="GO" id="GO:0006790">
    <property type="term" value="P:sulfur compound metabolic process"/>
    <property type="evidence" value="ECO:0007669"/>
    <property type="project" value="TreeGrafter"/>
</dbReference>
<dbReference type="Gene3D" id="3.60.130.10">
    <property type="entry name" value="Clavaminate synthase-like"/>
    <property type="match status" value="1"/>
</dbReference>
<dbReference type="InterPro" id="IPR003819">
    <property type="entry name" value="TauD/TfdA-like"/>
</dbReference>
<dbReference type="AlphaFoldDB" id="A0A547PEM1"/>
<evidence type="ECO:0000256" key="4">
    <source>
        <dbReference type="ARBA" id="ARBA00023002"/>
    </source>
</evidence>
<evidence type="ECO:0000259" key="6">
    <source>
        <dbReference type="Pfam" id="PF02668"/>
    </source>
</evidence>
<organism evidence="7 8">
    <name type="scientific">Erythrobacter insulae</name>
    <dbReference type="NCBI Taxonomy" id="2584124"/>
    <lineage>
        <taxon>Bacteria</taxon>
        <taxon>Pseudomonadati</taxon>
        <taxon>Pseudomonadota</taxon>
        <taxon>Alphaproteobacteria</taxon>
        <taxon>Sphingomonadales</taxon>
        <taxon>Erythrobacteraceae</taxon>
        <taxon>Erythrobacter/Porphyrobacter group</taxon>
        <taxon>Erythrobacter</taxon>
    </lineage>
</organism>
<evidence type="ECO:0000256" key="2">
    <source>
        <dbReference type="ARBA" id="ARBA00022723"/>
    </source>
</evidence>
<dbReference type="OrthoDB" id="7209371at2"/>
<keyword evidence="4" id="KW-0560">Oxidoreductase</keyword>
<comment type="caution">
    <text evidence="7">The sequence shown here is derived from an EMBL/GenBank/DDBJ whole genome shotgun (WGS) entry which is preliminary data.</text>
</comment>
<evidence type="ECO:0000256" key="1">
    <source>
        <dbReference type="ARBA" id="ARBA00005896"/>
    </source>
</evidence>
<dbReference type="GO" id="GO:0046872">
    <property type="term" value="F:metal ion binding"/>
    <property type="evidence" value="ECO:0007669"/>
    <property type="project" value="UniProtKB-KW"/>
</dbReference>
<keyword evidence="8" id="KW-1185">Reference proteome</keyword>
<dbReference type="InterPro" id="IPR051323">
    <property type="entry name" value="AtsK-like"/>
</dbReference>
<dbReference type="Proteomes" id="UP000316343">
    <property type="component" value="Unassembled WGS sequence"/>
</dbReference>
<keyword evidence="2" id="KW-0479">Metal-binding</keyword>
<dbReference type="Pfam" id="PF02668">
    <property type="entry name" value="TauD"/>
    <property type="match status" value="1"/>
</dbReference>